<dbReference type="EMBL" id="LR721779">
    <property type="protein sequence ID" value="VVV89085.1"/>
    <property type="molecule type" value="Genomic_DNA"/>
</dbReference>
<organism evidence="1">
    <name type="scientific">Nymphaea colorata</name>
    <name type="common">pocket water lily</name>
    <dbReference type="NCBI Taxonomy" id="210225"/>
    <lineage>
        <taxon>Eukaryota</taxon>
        <taxon>Viridiplantae</taxon>
        <taxon>Streptophyta</taxon>
        <taxon>Embryophyta</taxon>
        <taxon>Tracheophyta</taxon>
        <taxon>Spermatophyta</taxon>
        <taxon>Magnoliopsida</taxon>
        <taxon>Nymphaeales</taxon>
        <taxon>Nymphaeaceae</taxon>
        <taxon>Nymphaea</taxon>
    </lineage>
</organism>
<dbReference type="PANTHER" id="PTHR33471">
    <property type="entry name" value="ATP-DEPENDENT ZINC METALLOPROTEASE-RELATED"/>
    <property type="match status" value="1"/>
</dbReference>
<dbReference type="PANTHER" id="PTHR33471:SF7">
    <property type="entry name" value="ATP-DEPENDENT ZINC METALLOPROTEASE-RELATED"/>
    <property type="match status" value="1"/>
</dbReference>
<name>A0A5K0ZIF2_9MAGN</name>
<gene>
    <name evidence="1" type="ORF">NYM_LOCUS10695</name>
</gene>
<proteinExistence type="predicted"/>
<accession>A0A5K0ZIF2</accession>
<reference evidence="1" key="1">
    <citation type="submission" date="2019-09" db="EMBL/GenBank/DDBJ databases">
        <authorList>
            <person name="Zhang L."/>
        </authorList>
    </citation>
    <scope>NUCLEOTIDE SEQUENCE</scope>
</reference>
<protein>
    <submittedName>
        <fullName evidence="1">Uncharacterized protein</fullName>
    </submittedName>
</protein>
<sequence>MSNRARWSVQQSYNLLKRHRAAHRAVFKSLEAGRSLGTVIRSIEEAMM</sequence>
<evidence type="ECO:0000313" key="1">
    <source>
        <dbReference type="EMBL" id="VVV89085.1"/>
    </source>
</evidence>
<dbReference type="AlphaFoldDB" id="A0A5K0ZIF2"/>